<evidence type="ECO:0000256" key="7">
    <source>
        <dbReference type="ARBA" id="ARBA00022982"/>
    </source>
</evidence>
<evidence type="ECO:0000256" key="10">
    <source>
        <dbReference type="ARBA" id="ARBA00034078"/>
    </source>
</evidence>
<dbReference type="PANTHER" id="PTHR43513">
    <property type="entry name" value="DIHYDROOROTATE DEHYDROGENASE B (NAD(+)), ELECTRON TRANSFER SUBUNIT"/>
    <property type="match status" value="1"/>
</dbReference>
<protein>
    <recommendedName>
        <fullName evidence="11">FAD-binding FR-type domain-containing protein</fullName>
    </recommendedName>
</protein>
<dbReference type="GO" id="GO:0050660">
    <property type="term" value="F:flavin adenine dinucleotide binding"/>
    <property type="evidence" value="ECO:0007669"/>
    <property type="project" value="InterPro"/>
</dbReference>
<dbReference type="InterPro" id="IPR017927">
    <property type="entry name" value="FAD-bd_FR_type"/>
</dbReference>
<dbReference type="InterPro" id="IPR050353">
    <property type="entry name" value="PyrK_electron_transfer"/>
</dbReference>
<feature type="domain" description="FAD-binding FR-type" evidence="11">
    <location>
        <begin position="1"/>
        <end position="97"/>
    </location>
</feature>
<evidence type="ECO:0000256" key="3">
    <source>
        <dbReference type="ARBA" id="ARBA00022630"/>
    </source>
</evidence>
<evidence type="ECO:0000313" key="12">
    <source>
        <dbReference type="EMBL" id="GAI19571.1"/>
    </source>
</evidence>
<dbReference type="CDD" id="cd06218">
    <property type="entry name" value="DHOD_e_trans"/>
    <property type="match status" value="1"/>
</dbReference>
<dbReference type="PANTHER" id="PTHR43513:SF3">
    <property type="entry name" value="DIHYDROOROTATE DEHYDROGENASE B (NAD(+)), ELECTRON TRANSFER SUBUNIT-RELATED"/>
    <property type="match status" value="1"/>
</dbReference>
<dbReference type="InterPro" id="IPR039261">
    <property type="entry name" value="FNR_nucleotide-bd"/>
</dbReference>
<dbReference type="InterPro" id="IPR017938">
    <property type="entry name" value="Riboflavin_synthase-like_b-brl"/>
</dbReference>
<keyword evidence="5" id="KW-0479">Metal-binding</keyword>
<dbReference type="GO" id="GO:0016491">
    <property type="term" value="F:oxidoreductase activity"/>
    <property type="evidence" value="ECO:0007669"/>
    <property type="project" value="InterPro"/>
</dbReference>
<keyword evidence="2" id="KW-0813">Transport</keyword>
<organism evidence="12">
    <name type="scientific">marine sediment metagenome</name>
    <dbReference type="NCBI Taxonomy" id="412755"/>
    <lineage>
        <taxon>unclassified sequences</taxon>
        <taxon>metagenomes</taxon>
        <taxon>ecological metagenomes</taxon>
    </lineage>
</organism>
<dbReference type="Pfam" id="PF00175">
    <property type="entry name" value="NAD_binding_1"/>
    <property type="match status" value="1"/>
</dbReference>
<evidence type="ECO:0000256" key="4">
    <source>
        <dbReference type="ARBA" id="ARBA00022714"/>
    </source>
</evidence>
<proteinExistence type="inferred from homology"/>
<keyword evidence="6" id="KW-0274">FAD</keyword>
<keyword evidence="9" id="KW-0411">Iron-sulfur</keyword>
<dbReference type="PIRSF" id="PIRSF006816">
    <property type="entry name" value="Cyc3_hyd_g"/>
    <property type="match status" value="1"/>
</dbReference>
<dbReference type="EMBL" id="BARV01022363">
    <property type="protein sequence ID" value="GAI19571.1"/>
    <property type="molecule type" value="Genomic_DNA"/>
</dbReference>
<keyword evidence="7" id="KW-0249">Electron transport</keyword>
<comment type="similarity">
    <text evidence="1">Belongs to the PyrK family.</text>
</comment>
<dbReference type="InterPro" id="IPR001433">
    <property type="entry name" value="OxRdtase_FAD/NAD-bd"/>
</dbReference>
<evidence type="ECO:0000256" key="6">
    <source>
        <dbReference type="ARBA" id="ARBA00022827"/>
    </source>
</evidence>
<evidence type="ECO:0000256" key="2">
    <source>
        <dbReference type="ARBA" id="ARBA00022448"/>
    </source>
</evidence>
<dbReference type="GO" id="GO:0046872">
    <property type="term" value="F:metal ion binding"/>
    <property type="evidence" value="ECO:0007669"/>
    <property type="project" value="UniProtKB-KW"/>
</dbReference>
<dbReference type="AlphaFoldDB" id="X1MNH5"/>
<comment type="cofactor">
    <cofactor evidence="10">
        <name>[2Fe-2S] cluster</name>
        <dbReference type="ChEBI" id="CHEBI:190135"/>
    </cofactor>
</comment>
<evidence type="ECO:0000256" key="5">
    <source>
        <dbReference type="ARBA" id="ARBA00022723"/>
    </source>
</evidence>
<dbReference type="SUPFAM" id="SSF52343">
    <property type="entry name" value="Ferredoxin reductase-like, C-terminal NADP-linked domain"/>
    <property type="match status" value="1"/>
</dbReference>
<dbReference type="InterPro" id="IPR012165">
    <property type="entry name" value="Cyt_c3_hydrogenase_gsu"/>
</dbReference>
<keyword evidence="3" id="KW-0285">Flavoprotein</keyword>
<dbReference type="InterPro" id="IPR019480">
    <property type="entry name" value="Dihydroorotate_DH_Fe-S-bd"/>
</dbReference>
<dbReference type="Pfam" id="PF10418">
    <property type="entry name" value="DHODB_Fe-S_bind"/>
    <property type="match status" value="1"/>
</dbReference>
<name>X1MNH5_9ZZZZ</name>
<feature type="non-terminal residue" evidence="12">
    <location>
        <position position="270"/>
    </location>
</feature>
<accession>X1MNH5</accession>
<evidence type="ECO:0000256" key="9">
    <source>
        <dbReference type="ARBA" id="ARBA00023014"/>
    </source>
</evidence>
<dbReference type="Gene3D" id="2.40.30.10">
    <property type="entry name" value="Translation factors"/>
    <property type="match status" value="1"/>
</dbReference>
<dbReference type="PROSITE" id="PS51384">
    <property type="entry name" value="FAD_FR"/>
    <property type="match status" value="1"/>
</dbReference>
<comment type="caution">
    <text evidence="12">The sequence shown here is derived from an EMBL/GenBank/DDBJ whole genome shotgun (WGS) entry which is preliminary data.</text>
</comment>
<dbReference type="Gene3D" id="3.40.50.80">
    <property type="entry name" value="Nucleotide-binding domain of ferredoxin-NADP reductase (FNR) module"/>
    <property type="match status" value="1"/>
</dbReference>
<gene>
    <name evidence="12" type="ORF">S06H3_36886</name>
</gene>
<keyword evidence="8" id="KW-0408">Iron</keyword>
<evidence type="ECO:0000259" key="11">
    <source>
        <dbReference type="PROSITE" id="PS51384"/>
    </source>
</evidence>
<dbReference type="Gene3D" id="2.10.240.10">
    <property type="entry name" value="Dihydroorotate dehydrogenase, electron transfer subunit"/>
    <property type="match status" value="1"/>
</dbReference>
<sequence>VENVPIAKQTYRLRFDCQEIATRIVPGQFVMIRLADGDDPLLARPFALYDTVLGVSGKPVGLDIVYLVLGKMTTRLAGLLPGTELDVWGPLGNGFSSQESGHLVMVAGGIGQTPFPALAQEAFGRRSYGDPPRSVAAVQRVTLCYDARSSDYLADIDRFEHLGVDVRVSTDDGTAGHKGLVTDLVKDVLSEKKADEQIRIVCCGPEPMMESVAAIAAQSDISCQVSLETPMACGIGICFSCVTRVRDATGEWDYKRTCVDGPVFEASQIE</sequence>
<evidence type="ECO:0000256" key="1">
    <source>
        <dbReference type="ARBA" id="ARBA00006422"/>
    </source>
</evidence>
<keyword evidence="4" id="KW-0001">2Fe-2S</keyword>
<feature type="non-terminal residue" evidence="12">
    <location>
        <position position="1"/>
    </location>
</feature>
<dbReference type="GO" id="GO:0006221">
    <property type="term" value="P:pyrimidine nucleotide biosynthetic process"/>
    <property type="evidence" value="ECO:0007669"/>
    <property type="project" value="InterPro"/>
</dbReference>
<dbReference type="InterPro" id="IPR037117">
    <property type="entry name" value="Dihydroorotate_DH_ele_sf"/>
</dbReference>
<reference evidence="12" key="1">
    <citation type="journal article" date="2014" name="Front. Microbiol.">
        <title>High frequency of phylogenetically diverse reductive dehalogenase-homologous genes in deep subseafloor sedimentary metagenomes.</title>
        <authorList>
            <person name="Kawai M."/>
            <person name="Futagami T."/>
            <person name="Toyoda A."/>
            <person name="Takaki Y."/>
            <person name="Nishi S."/>
            <person name="Hori S."/>
            <person name="Arai W."/>
            <person name="Tsubouchi T."/>
            <person name="Morono Y."/>
            <person name="Uchiyama I."/>
            <person name="Ito T."/>
            <person name="Fujiyama A."/>
            <person name="Inagaki F."/>
            <person name="Takami H."/>
        </authorList>
    </citation>
    <scope>NUCLEOTIDE SEQUENCE</scope>
    <source>
        <strain evidence="12">Expedition CK06-06</strain>
    </source>
</reference>
<dbReference type="SUPFAM" id="SSF63380">
    <property type="entry name" value="Riboflavin synthase domain-like"/>
    <property type="match status" value="1"/>
</dbReference>
<dbReference type="GO" id="GO:0051537">
    <property type="term" value="F:2 iron, 2 sulfur cluster binding"/>
    <property type="evidence" value="ECO:0007669"/>
    <property type="project" value="UniProtKB-KW"/>
</dbReference>
<evidence type="ECO:0000256" key="8">
    <source>
        <dbReference type="ARBA" id="ARBA00023004"/>
    </source>
</evidence>